<keyword evidence="4" id="KW-1185">Reference proteome</keyword>
<sequence length="178" mass="18308">MDVTRFRSRRPGTRTAGGAPGKCRAGILAGVAAVLLAVLVGACGGRQGGQVGPGAQLPVAPPSSSSTPAAVPPAPNGGVPVTQSQVNAAALPAEYPRKVWTEGDGRTLVAYGQEGGCGKVRADLAEQSATTVRIVFVETVPKVDRPCTMDLRYPPLTVRLDQPLGSRTVVLQSRTDKV</sequence>
<keyword evidence="2" id="KW-0812">Transmembrane</keyword>
<evidence type="ECO:0000313" key="3">
    <source>
        <dbReference type="EMBL" id="GDY33016.1"/>
    </source>
</evidence>
<dbReference type="EMBL" id="BJFL01000032">
    <property type="protein sequence ID" value="GDY33016.1"/>
    <property type="molecule type" value="Genomic_DNA"/>
</dbReference>
<dbReference type="Proteomes" id="UP000298860">
    <property type="component" value="Unassembled WGS sequence"/>
</dbReference>
<feature type="compositionally biased region" description="Low complexity" evidence="1">
    <location>
        <begin position="53"/>
        <end position="69"/>
    </location>
</feature>
<gene>
    <name evidence="3" type="ORF">GTS_46490</name>
</gene>
<feature type="region of interest" description="Disordered" evidence="1">
    <location>
        <begin position="1"/>
        <end position="20"/>
    </location>
</feature>
<keyword evidence="2" id="KW-1133">Transmembrane helix</keyword>
<name>A0A4D4JF51_9PSEU</name>
<reference evidence="4" key="1">
    <citation type="submission" date="2019-04" db="EMBL/GenBank/DDBJ databases">
        <title>Draft genome sequence of Pseudonocardiaceae bacterium SL3-2-4.</title>
        <authorList>
            <person name="Ningsih F."/>
            <person name="Yokota A."/>
            <person name="Sakai Y."/>
            <person name="Nanatani K."/>
            <person name="Yabe S."/>
            <person name="Oetari A."/>
            <person name="Sjamsuridzal W."/>
        </authorList>
    </citation>
    <scope>NUCLEOTIDE SEQUENCE [LARGE SCALE GENOMIC DNA]</scope>
    <source>
        <strain evidence="4">SL3-2-4</strain>
    </source>
</reference>
<accession>A0A4D4JF51</accession>
<evidence type="ECO:0008006" key="5">
    <source>
        <dbReference type="Google" id="ProtNLM"/>
    </source>
</evidence>
<dbReference type="AlphaFoldDB" id="A0A4D4JF51"/>
<protein>
    <recommendedName>
        <fullName evidence="5">Lipoprotein</fullName>
    </recommendedName>
</protein>
<feature type="compositionally biased region" description="Basic residues" evidence="1">
    <location>
        <begin position="1"/>
        <end position="12"/>
    </location>
</feature>
<evidence type="ECO:0000313" key="4">
    <source>
        <dbReference type="Proteomes" id="UP000298860"/>
    </source>
</evidence>
<keyword evidence="2" id="KW-0472">Membrane</keyword>
<feature type="region of interest" description="Disordered" evidence="1">
    <location>
        <begin position="50"/>
        <end position="80"/>
    </location>
</feature>
<evidence type="ECO:0000256" key="1">
    <source>
        <dbReference type="SAM" id="MobiDB-lite"/>
    </source>
</evidence>
<comment type="caution">
    <text evidence="3">The sequence shown here is derived from an EMBL/GenBank/DDBJ whole genome shotgun (WGS) entry which is preliminary data.</text>
</comment>
<organism evidence="3 4">
    <name type="scientific">Gandjariella thermophila</name>
    <dbReference type="NCBI Taxonomy" id="1931992"/>
    <lineage>
        <taxon>Bacteria</taxon>
        <taxon>Bacillati</taxon>
        <taxon>Actinomycetota</taxon>
        <taxon>Actinomycetes</taxon>
        <taxon>Pseudonocardiales</taxon>
        <taxon>Pseudonocardiaceae</taxon>
        <taxon>Gandjariella</taxon>
    </lineage>
</organism>
<evidence type="ECO:0000256" key="2">
    <source>
        <dbReference type="SAM" id="Phobius"/>
    </source>
</evidence>
<proteinExistence type="predicted"/>
<feature type="transmembrane region" description="Helical" evidence="2">
    <location>
        <begin position="21"/>
        <end position="42"/>
    </location>
</feature>